<dbReference type="Proteomes" id="UP000266841">
    <property type="component" value="Unassembled WGS sequence"/>
</dbReference>
<gene>
    <name evidence="1" type="ORF">THAOC_16488</name>
</gene>
<proteinExistence type="predicted"/>
<accession>K0SXB3</accession>
<reference evidence="1 2" key="1">
    <citation type="journal article" date="2012" name="Genome Biol.">
        <title>Genome and low-iron response of an oceanic diatom adapted to chronic iron limitation.</title>
        <authorList>
            <person name="Lommer M."/>
            <person name="Specht M."/>
            <person name="Roy A.S."/>
            <person name="Kraemer L."/>
            <person name="Andreson R."/>
            <person name="Gutowska M.A."/>
            <person name="Wolf J."/>
            <person name="Bergner S.V."/>
            <person name="Schilhabel M.B."/>
            <person name="Klostermeier U.C."/>
            <person name="Beiko R.G."/>
            <person name="Rosenstiel P."/>
            <person name="Hippler M."/>
            <person name="Laroche J."/>
        </authorList>
    </citation>
    <scope>NUCLEOTIDE SEQUENCE [LARGE SCALE GENOMIC DNA]</scope>
    <source>
        <strain evidence="1 2">CCMP1005</strain>
    </source>
</reference>
<evidence type="ECO:0000313" key="2">
    <source>
        <dbReference type="Proteomes" id="UP000266841"/>
    </source>
</evidence>
<dbReference type="EMBL" id="AGNL01018567">
    <property type="protein sequence ID" value="EJK62882.1"/>
    <property type="molecule type" value="Genomic_DNA"/>
</dbReference>
<organism evidence="1 2">
    <name type="scientific">Thalassiosira oceanica</name>
    <name type="common">Marine diatom</name>
    <dbReference type="NCBI Taxonomy" id="159749"/>
    <lineage>
        <taxon>Eukaryota</taxon>
        <taxon>Sar</taxon>
        <taxon>Stramenopiles</taxon>
        <taxon>Ochrophyta</taxon>
        <taxon>Bacillariophyta</taxon>
        <taxon>Coscinodiscophyceae</taxon>
        <taxon>Thalassiosirophycidae</taxon>
        <taxon>Thalassiosirales</taxon>
        <taxon>Thalassiosiraceae</taxon>
        <taxon>Thalassiosira</taxon>
    </lineage>
</organism>
<comment type="caution">
    <text evidence="1">The sequence shown here is derived from an EMBL/GenBank/DDBJ whole genome shotgun (WGS) entry which is preliminary data.</text>
</comment>
<keyword evidence="2" id="KW-1185">Reference proteome</keyword>
<dbReference type="AlphaFoldDB" id="K0SXB3"/>
<name>K0SXB3_THAOC</name>
<evidence type="ECO:0000313" key="1">
    <source>
        <dbReference type="EMBL" id="EJK62882.1"/>
    </source>
</evidence>
<sequence>MNTLCDEACQQAACEKQHEAELALWDLIQKYQSSHSKTNNGPRKSKQKLNLSSLLKEALNSPLICSSARISFVCELTDLAMEAQDTATLRDASDFFFEMSRRWPKLYYLDDSNQRLKMTFKAVGRDVKRLSEVQPGKRKKQQGLTKLEGDELAANLQVLTLVFGINKRQPYYLNL</sequence>
<protein>
    <submittedName>
        <fullName evidence="1">Uncharacterized protein</fullName>
    </submittedName>
</protein>